<gene>
    <name evidence="3" type="ORF">ACHAWO_003612</name>
</gene>
<keyword evidence="4" id="KW-1185">Reference proteome</keyword>
<dbReference type="Proteomes" id="UP001530400">
    <property type="component" value="Unassembled WGS sequence"/>
</dbReference>
<comment type="caution">
    <text evidence="3">The sequence shown here is derived from an EMBL/GenBank/DDBJ whole genome shotgun (WGS) entry which is preliminary data.</text>
</comment>
<evidence type="ECO:0000313" key="3">
    <source>
        <dbReference type="EMBL" id="KAL3782278.1"/>
    </source>
</evidence>
<protein>
    <recommendedName>
        <fullName evidence="2">DUF6824 domain-containing protein</fullName>
    </recommendedName>
</protein>
<feature type="domain" description="DUF6824" evidence="2">
    <location>
        <begin position="13"/>
        <end position="96"/>
    </location>
</feature>
<evidence type="ECO:0000256" key="1">
    <source>
        <dbReference type="SAM" id="MobiDB-lite"/>
    </source>
</evidence>
<dbReference type="InterPro" id="IPR049227">
    <property type="entry name" value="DUF6824"/>
</dbReference>
<dbReference type="EMBL" id="JALLPJ020000813">
    <property type="protein sequence ID" value="KAL3782278.1"/>
    <property type="molecule type" value="Genomic_DNA"/>
</dbReference>
<accession>A0ABD3P310</accession>
<name>A0ABD3P310_9STRA</name>
<reference evidence="3 4" key="1">
    <citation type="submission" date="2024-10" db="EMBL/GenBank/DDBJ databases">
        <title>Updated reference genomes for cyclostephanoid diatoms.</title>
        <authorList>
            <person name="Roberts W.R."/>
            <person name="Alverson A.J."/>
        </authorList>
    </citation>
    <scope>NUCLEOTIDE SEQUENCE [LARGE SCALE GENOMIC DNA]</scope>
    <source>
        <strain evidence="3 4">AJA010-31</strain>
    </source>
</reference>
<feature type="region of interest" description="Disordered" evidence="1">
    <location>
        <begin position="204"/>
        <end position="226"/>
    </location>
</feature>
<dbReference type="AlphaFoldDB" id="A0ABD3P310"/>
<dbReference type="Pfam" id="PF20710">
    <property type="entry name" value="DUF6824"/>
    <property type="match status" value="1"/>
</dbReference>
<feature type="region of interest" description="Disordered" evidence="1">
    <location>
        <begin position="147"/>
        <end position="175"/>
    </location>
</feature>
<organism evidence="3 4">
    <name type="scientific">Cyclotella atomus</name>
    <dbReference type="NCBI Taxonomy" id="382360"/>
    <lineage>
        <taxon>Eukaryota</taxon>
        <taxon>Sar</taxon>
        <taxon>Stramenopiles</taxon>
        <taxon>Ochrophyta</taxon>
        <taxon>Bacillariophyta</taxon>
        <taxon>Coscinodiscophyceae</taxon>
        <taxon>Thalassiosirophycidae</taxon>
        <taxon>Stephanodiscales</taxon>
        <taxon>Stephanodiscaceae</taxon>
        <taxon>Cyclotella</taxon>
    </lineage>
</organism>
<evidence type="ECO:0000313" key="4">
    <source>
        <dbReference type="Proteomes" id="UP001530400"/>
    </source>
</evidence>
<sequence length="361" mass="40197">MLIKPVVNPTDRDVINGRGQGMQRVPGNIKYRKLCEANKELYARCQEGRKLEVSRGIVHAVKNFQGRFLELDKTTGSYYDIGEEKAIKKTSQALRDGQSKIKQLFQSKSEGDAMTHTPEEYFAYSVKVLSALYAADSNPDIAVHTMMPPLPTLKKSRNEREPSPPRPSAKKSVNNDALNMAVQNALEQFPMVSQSIKRNCEGARVGNYMSKPPQLPRGAFPDTRSQYSDMSMSMASLSTISDIHTISSRQSSKASIPKGNRGSFDTFITTQSHQKMFEKEKHCYELDFIDEATTCYDDTTEMDTSFSSPPGEGAAKESTCSNYSLMNQSVSDFSMGSETVKHFIGMSAEKMFEPSCTSVEI</sequence>
<proteinExistence type="predicted"/>
<evidence type="ECO:0000259" key="2">
    <source>
        <dbReference type="Pfam" id="PF20710"/>
    </source>
</evidence>